<accession>Q8GYI2</accession>
<dbReference type="EMBL" id="AK117605">
    <property type="protein sequence ID" value="BAC42261.1"/>
    <property type="molecule type" value="mRNA"/>
</dbReference>
<proteinExistence type="evidence at transcript level"/>
<dbReference type="AlphaFoldDB" id="Q8GYI2"/>
<evidence type="ECO:0000313" key="1">
    <source>
        <dbReference type="EMBL" id="BAC42261.1"/>
    </source>
</evidence>
<protein>
    <submittedName>
        <fullName evidence="1">Uncharacterized protein</fullName>
    </submittedName>
</protein>
<reference evidence="1" key="1">
    <citation type="submission" date="2002-11" db="EMBL/GenBank/DDBJ databases">
        <title>Arabidopsis thaliana full-length cDNA.</title>
        <authorList>
            <person name="Seki M."/>
            <person name="Iida K."/>
            <person name="Satou M."/>
            <person name="Sakurai T."/>
            <person name="Akiyama K."/>
            <person name="Ishida J."/>
            <person name="Nakajima M."/>
            <person name="Enju A."/>
            <person name="Kamiya A."/>
            <person name="Narusaka M."/>
            <person name="Carninci P."/>
            <person name="Kawai J."/>
            <person name="Hayashizaki Y."/>
            <person name="Shinozaki K."/>
        </authorList>
    </citation>
    <scope>NUCLEOTIDE SEQUENCE</scope>
</reference>
<organism evidence="1">
    <name type="scientific">Arabidopsis thaliana</name>
    <name type="common">Mouse-ear cress</name>
    <dbReference type="NCBI Taxonomy" id="3702"/>
    <lineage>
        <taxon>Eukaryota</taxon>
        <taxon>Viridiplantae</taxon>
        <taxon>Streptophyta</taxon>
        <taxon>Embryophyta</taxon>
        <taxon>Tracheophyta</taxon>
        <taxon>Spermatophyta</taxon>
        <taxon>Magnoliopsida</taxon>
        <taxon>eudicotyledons</taxon>
        <taxon>Gunneridae</taxon>
        <taxon>Pentapetalae</taxon>
        <taxon>rosids</taxon>
        <taxon>malvids</taxon>
        <taxon>Brassicales</taxon>
        <taxon>Brassicaceae</taxon>
        <taxon>Camelineae</taxon>
        <taxon>Arabidopsis</taxon>
    </lineage>
</organism>
<sequence>MTAIVGGISCSLSLFGSFSDGGSCDGVRSCGKIRFLRLAGLVAPVSGCWRWLCSQPSNKG</sequence>
<name>Q8GYI2_ARATH</name>